<evidence type="ECO:0000256" key="2">
    <source>
        <dbReference type="ARBA" id="ARBA00022676"/>
    </source>
</evidence>
<feature type="binding site" evidence="4">
    <location>
        <position position="100"/>
    </location>
    <ligand>
        <name>Mg(2+)</name>
        <dbReference type="ChEBI" id="CHEBI:18420"/>
        <label>1</label>
    </ligand>
</feature>
<comment type="function">
    <text evidence="4">Catalyzes the transfer of the phosphoribosyl group of 5-phosphorylribose-1-pyrophosphate (PRPP) to anthranilate to yield N-(5'-phosphoribosyl)-anthranilate (PRA).</text>
</comment>
<dbReference type="Proteomes" id="UP000008120">
    <property type="component" value="Chromosome"/>
</dbReference>
<dbReference type="Gene3D" id="3.40.1030.10">
    <property type="entry name" value="Nucleoside phosphorylase/phosphoribosyltransferase catalytic domain"/>
    <property type="match status" value="1"/>
</dbReference>
<keyword evidence="4" id="KW-0822">Tryptophan biosynthesis</keyword>
<dbReference type="Pfam" id="PF00591">
    <property type="entry name" value="Glycos_transf_3"/>
    <property type="match status" value="1"/>
</dbReference>
<dbReference type="KEGG" id="csu:CSUB_C0925"/>
<dbReference type="GO" id="GO:0004048">
    <property type="term" value="F:anthranilate phosphoribosyltransferase activity"/>
    <property type="evidence" value="ECO:0007669"/>
    <property type="project" value="UniProtKB-UniRule"/>
</dbReference>
<keyword evidence="4" id="KW-0460">Magnesium</keyword>
<dbReference type="Gene3D" id="1.20.970.10">
    <property type="entry name" value="Transferase, Pyrimidine Nucleoside Phosphorylase, Chain C"/>
    <property type="match status" value="1"/>
</dbReference>
<evidence type="ECO:0000313" key="7">
    <source>
        <dbReference type="EMBL" id="BAJ47938.1"/>
    </source>
</evidence>
<dbReference type="EC" id="2.4.2.18" evidence="4"/>
<dbReference type="STRING" id="311458.CSUB_C0925"/>
<dbReference type="Pfam" id="PF02885">
    <property type="entry name" value="Glycos_trans_3N"/>
    <property type="match status" value="1"/>
</dbReference>
<reference evidence="7 9" key="1">
    <citation type="journal article" date="2005" name="Environ. Microbiol.">
        <title>Genetic and functional properties of uncultivated thermophilic crenarchaeotes from a subsurface gold mine as revealed by analysis of genome fragments.</title>
        <authorList>
            <person name="Nunoura T."/>
            <person name="Hirayama H."/>
            <person name="Takami H."/>
            <person name="Oida H."/>
            <person name="Nishi S."/>
            <person name="Shimamura S."/>
            <person name="Suzuki Y."/>
            <person name="Inagaki F."/>
            <person name="Takai K."/>
            <person name="Nealson K.H."/>
            <person name="Horikoshi K."/>
        </authorList>
    </citation>
    <scope>NUCLEOTIDE SEQUENCE [LARGE SCALE GENOMIC DNA]</scope>
</reference>
<sequence length="358" mass="38854">MTTFFVMASCIQRAISKLVLRENLNDEIINCLLGEIKDGKATDAQIGGFLVALTSKGPTPDEIASIALTMRKLAIPVRPGQPKVIDTCGTGGGLHTYNVSTASSLLSSSVVPVCKHGSRSISGKSGSADVQEALGINIHMTGRGVEEMIKRVNYGFMYAPYYHPIMGRVVKPEFELGIKTIFYTIIGPLISPADIKRHLLGVFKKEYVQPVAEILAKIGYEHALVVHGLDGFDEISITGETLVAEVVNGKVKDTYKITPSELGLPTSPLDRIIENNPPDVNAQIIKRLFNGEEKGPRLDLLLANSAGHLYVGDVVRSLKDGVELAKQIIEEGKAREHLDEVVVSSEEIAAQYPVEQRL</sequence>
<dbReference type="GO" id="GO:0000287">
    <property type="term" value="F:magnesium ion binding"/>
    <property type="evidence" value="ECO:0007669"/>
    <property type="project" value="UniProtKB-UniRule"/>
</dbReference>
<dbReference type="HAMAP" id="MF_00211">
    <property type="entry name" value="TrpD"/>
    <property type="match status" value="1"/>
</dbReference>
<dbReference type="PANTHER" id="PTHR43285">
    <property type="entry name" value="ANTHRANILATE PHOSPHORIBOSYLTRANSFERASE"/>
    <property type="match status" value="1"/>
</dbReference>
<evidence type="ECO:0000256" key="4">
    <source>
        <dbReference type="HAMAP-Rule" id="MF_00211"/>
    </source>
</evidence>
<dbReference type="EMBL" id="AP011850">
    <property type="protein sequence ID" value="BAJ47938.1"/>
    <property type="molecule type" value="Genomic_DNA"/>
</dbReference>
<dbReference type="NCBIfam" id="TIGR01245">
    <property type="entry name" value="trpD"/>
    <property type="match status" value="1"/>
</dbReference>
<proteinExistence type="inferred from homology"/>
<comment type="similarity">
    <text evidence="4">Belongs to the anthranilate phosphoribosyltransferase family.</text>
</comment>
<name>E6N6L9_CALS0</name>
<comment type="pathway">
    <text evidence="4">Amino-acid biosynthesis; L-tryptophan biosynthesis; L-tryptophan from chorismate: step 2/5.</text>
</comment>
<feature type="binding site" evidence="4">
    <location>
        <position position="89"/>
    </location>
    <ligand>
        <name>5-phospho-alpha-D-ribose 1-diphosphate</name>
        <dbReference type="ChEBI" id="CHEBI:58017"/>
    </ligand>
</feature>
<dbReference type="GO" id="GO:0005829">
    <property type="term" value="C:cytosol"/>
    <property type="evidence" value="ECO:0007669"/>
    <property type="project" value="TreeGrafter"/>
</dbReference>
<organism evidence="7 9">
    <name type="scientific">Caldiarchaeum subterraneum</name>
    <dbReference type="NCBI Taxonomy" id="311458"/>
    <lineage>
        <taxon>Archaea</taxon>
        <taxon>Nitrososphaerota</taxon>
        <taxon>Candidatus Caldarchaeales</taxon>
        <taxon>Candidatus Caldarchaeaceae</taxon>
        <taxon>Candidatus Caldarchaeum</taxon>
    </lineage>
</organism>
<feature type="binding site" evidence="4">
    <location>
        <position position="96"/>
    </location>
    <ligand>
        <name>5-phospho-alpha-D-ribose 1-diphosphate</name>
        <dbReference type="ChEBI" id="CHEBI:58017"/>
    </ligand>
</feature>
<feature type="binding site" evidence="4">
    <location>
        <position position="234"/>
    </location>
    <ligand>
        <name>Mg(2+)</name>
        <dbReference type="ChEBI" id="CHEBI:18420"/>
        <label>2</label>
    </ligand>
</feature>
<evidence type="ECO:0000313" key="9">
    <source>
        <dbReference type="Proteomes" id="UP000008120"/>
    </source>
</evidence>
<dbReference type="EMBL" id="BA000048">
    <property type="protein sequence ID" value="BAJ50780.1"/>
    <property type="molecule type" value="Genomic_DNA"/>
</dbReference>
<comment type="catalytic activity">
    <reaction evidence="4">
        <text>N-(5-phospho-beta-D-ribosyl)anthranilate + diphosphate = 5-phospho-alpha-D-ribose 1-diphosphate + anthranilate</text>
        <dbReference type="Rhea" id="RHEA:11768"/>
        <dbReference type="ChEBI" id="CHEBI:16567"/>
        <dbReference type="ChEBI" id="CHEBI:18277"/>
        <dbReference type="ChEBI" id="CHEBI:33019"/>
        <dbReference type="ChEBI" id="CHEBI:58017"/>
        <dbReference type="EC" id="2.4.2.18"/>
    </reaction>
</comment>
<dbReference type="InterPro" id="IPR005940">
    <property type="entry name" value="Anthranilate_Pribosyl_Tfrase"/>
</dbReference>
<reference evidence="7 9" key="2">
    <citation type="journal article" date="2011" name="Nucleic Acids Res.">
        <title>Insights into the evolution of Archaea and eukaryotic protein modifier systems revealed by the genome of a novel archaeal group.</title>
        <authorList>
            <person name="Nunoura T."/>
            <person name="Takaki Y."/>
            <person name="Kakuta J."/>
            <person name="Nishi S."/>
            <person name="Sugahara J."/>
            <person name="Kazama H."/>
            <person name="Chee G."/>
            <person name="Hattori M."/>
            <person name="Kanai A."/>
            <person name="Atomi H."/>
            <person name="Takai K."/>
            <person name="Takami H."/>
        </authorList>
    </citation>
    <scope>NUCLEOTIDE SEQUENCE [LARGE SCALE GENOMIC DNA]</scope>
</reference>
<gene>
    <name evidence="4" type="primary">trpD</name>
    <name evidence="8" type="ORF">CSUB_C0925</name>
    <name evidence="7" type="ORF">HGMM_F02G05C04</name>
</gene>
<dbReference type="SUPFAM" id="SSF52418">
    <property type="entry name" value="Nucleoside phosphorylase/phosphoribosyltransferase catalytic domain"/>
    <property type="match status" value="1"/>
</dbReference>
<dbReference type="PANTHER" id="PTHR43285:SF2">
    <property type="entry name" value="ANTHRANILATE PHOSPHORIBOSYLTRANSFERASE"/>
    <property type="match status" value="1"/>
</dbReference>
<keyword evidence="1 4" id="KW-0028">Amino-acid biosynthesis</keyword>
<feature type="binding site" evidence="4">
    <location>
        <begin position="98"/>
        <end position="101"/>
    </location>
    <ligand>
        <name>5-phospho-alpha-D-ribose 1-diphosphate</name>
        <dbReference type="ChEBI" id="CHEBI:58017"/>
    </ligand>
</feature>
<evidence type="ECO:0000256" key="3">
    <source>
        <dbReference type="ARBA" id="ARBA00022679"/>
    </source>
</evidence>
<keyword evidence="3 4" id="KW-0808">Transferase</keyword>
<evidence type="ECO:0000313" key="8">
    <source>
        <dbReference type="EMBL" id="BAJ50780.1"/>
    </source>
</evidence>
<feature type="binding site" evidence="4">
    <location>
        <position position="127"/>
    </location>
    <ligand>
        <name>5-phospho-alpha-D-ribose 1-diphosphate</name>
        <dbReference type="ChEBI" id="CHEBI:58017"/>
    </ligand>
</feature>
<keyword evidence="4" id="KW-0057">Aromatic amino acid biosynthesis</keyword>
<keyword evidence="4" id="KW-0479">Metal-binding</keyword>
<comment type="caution">
    <text evidence="4">Lacks conserved residue(s) required for the propagation of feature annotation.</text>
</comment>
<dbReference type="InterPro" id="IPR035902">
    <property type="entry name" value="Nuc_phospho_transferase"/>
</dbReference>
<comment type="cofactor">
    <cofactor evidence="4">
        <name>Mg(2+)</name>
        <dbReference type="ChEBI" id="CHEBI:18420"/>
    </cofactor>
    <text evidence="4">Binds 2 magnesium ions per monomer.</text>
</comment>
<dbReference type="UniPathway" id="UPA00035">
    <property type="reaction ID" value="UER00041"/>
</dbReference>
<keyword evidence="2 4" id="KW-0328">Glycosyltransferase</keyword>
<feature type="domain" description="Glycosyl transferase family 3 N-terminal" evidence="6">
    <location>
        <begin position="13"/>
        <end position="73"/>
    </location>
</feature>
<feature type="binding site" evidence="4">
    <location>
        <position position="233"/>
    </location>
    <ligand>
        <name>Mg(2+)</name>
        <dbReference type="ChEBI" id="CHEBI:18420"/>
        <label>2</label>
    </ligand>
</feature>
<comment type="subunit">
    <text evidence="4">Homodimer.</text>
</comment>
<evidence type="ECO:0000259" key="5">
    <source>
        <dbReference type="Pfam" id="PF00591"/>
    </source>
</evidence>
<feature type="binding site" evidence="4">
    <location>
        <position position="89"/>
    </location>
    <ligand>
        <name>anthranilate</name>
        <dbReference type="ChEBI" id="CHEBI:16567"/>
        <label>1</label>
    </ligand>
</feature>
<feature type="binding site" evidence="4">
    <location>
        <position position="234"/>
    </location>
    <ligand>
        <name>Mg(2+)</name>
        <dbReference type="ChEBI" id="CHEBI:18420"/>
        <label>1</label>
    </ligand>
</feature>
<evidence type="ECO:0000259" key="6">
    <source>
        <dbReference type="Pfam" id="PF02885"/>
    </source>
</evidence>
<feature type="binding site" evidence="4">
    <location>
        <begin position="115"/>
        <end position="123"/>
    </location>
    <ligand>
        <name>5-phospho-alpha-D-ribose 1-diphosphate</name>
        <dbReference type="ChEBI" id="CHEBI:58017"/>
    </ligand>
</feature>
<evidence type="ECO:0000256" key="1">
    <source>
        <dbReference type="ARBA" id="ARBA00022605"/>
    </source>
</evidence>
<dbReference type="AlphaFoldDB" id="E6N6L9"/>
<accession>E6N6L9</accession>
<feature type="domain" description="Glycosyl transferase family 3" evidence="5">
    <location>
        <begin position="82"/>
        <end position="334"/>
    </location>
</feature>
<protein>
    <recommendedName>
        <fullName evidence="4">Anthranilate phosphoribosyltransferase</fullName>
        <ecNumber evidence="4">2.4.2.18</ecNumber>
    </recommendedName>
</protein>
<dbReference type="InterPro" id="IPR000312">
    <property type="entry name" value="Glycosyl_Trfase_fam3"/>
</dbReference>
<dbReference type="GO" id="GO:0000162">
    <property type="term" value="P:L-tryptophan biosynthetic process"/>
    <property type="evidence" value="ECO:0007669"/>
    <property type="project" value="UniProtKB-UniRule"/>
</dbReference>
<dbReference type="InterPro" id="IPR036320">
    <property type="entry name" value="Glycosyl_Trfase_fam3_N_dom_sf"/>
</dbReference>
<dbReference type="SUPFAM" id="SSF47648">
    <property type="entry name" value="Nucleoside phosphorylase/phosphoribosyltransferase N-terminal domain"/>
    <property type="match status" value="1"/>
</dbReference>
<dbReference type="InterPro" id="IPR017459">
    <property type="entry name" value="Glycosyl_Trfase_fam3_N_dom"/>
</dbReference>